<organism evidence="1 2">
    <name type="scientific">Schistosoma margrebowiei</name>
    <dbReference type="NCBI Taxonomy" id="48269"/>
    <lineage>
        <taxon>Eukaryota</taxon>
        <taxon>Metazoa</taxon>
        <taxon>Spiralia</taxon>
        <taxon>Lophotrochozoa</taxon>
        <taxon>Platyhelminthes</taxon>
        <taxon>Trematoda</taxon>
        <taxon>Digenea</taxon>
        <taxon>Strigeidida</taxon>
        <taxon>Schistosomatoidea</taxon>
        <taxon>Schistosomatidae</taxon>
        <taxon>Schistosoma</taxon>
    </lineage>
</organism>
<evidence type="ECO:0000313" key="2">
    <source>
        <dbReference type="Proteomes" id="UP000277204"/>
    </source>
</evidence>
<proteinExistence type="predicted"/>
<dbReference type="Proteomes" id="UP000277204">
    <property type="component" value="Unassembled WGS sequence"/>
</dbReference>
<evidence type="ECO:0000313" key="1">
    <source>
        <dbReference type="EMBL" id="VDO94034.1"/>
    </source>
</evidence>
<name>A0A3P8ADK5_9TREM</name>
<dbReference type="EMBL" id="UZAI01006139">
    <property type="protein sequence ID" value="VDO94034.1"/>
    <property type="molecule type" value="Genomic_DNA"/>
</dbReference>
<accession>A0A3P8ADK5</accession>
<protein>
    <submittedName>
        <fullName evidence="1">Uncharacterized protein</fullName>
    </submittedName>
</protein>
<reference evidence="1 2" key="1">
    <citation type="submission" date="2018-11" db="EMBL/GenBank/DDBJ databases">
        <authorList>
            <consortium name="Pathogen Informatics"/>
        </authorList>
    </citation>
    <scope>NUCLEOTIDE SEQUENCE [LARGE SCALE GENOMIC DNA]</scope>
    <source>
        <strain evidence="1 2">Zambia</strain>
    </source>
</reference>
<dbReference type="AlphaFoldDB" id="A0A3P8ADK5"/>
<gene>
    <name evidence="1" type="ORF">SMRZ_LOCUS11175</name>
</gene>
<keyword evidence="2" id="KW-1185">Reference proteome</keyword>
<sequence>MSFKSSFSASAKNLVDILLLMIWVRIKSFLAKQSLICSNMNSTFSFFSIEPNVSTWRSCNTAAAPSISPWDSLIRASSLVKRALSVST</sequence>